<keyword evidence="3" id="KW-0687">Ribonucleoprotein</keyword>
<dbReference type="GO" id="GO:0006412">
    <property type="term" value="P:translation"/>
    <property type="evidence" value="ECO:0007669"/>
    <property type="project" value="InterPro"/>
</dbReference>
<comment type="caution">
    <text evidence="5">The sequence shown here is derived from an EMBL/GenBank/DDBJ whole genome shotgun (WGS) entry which is preliminary data.</text>
</comment>
<sequence>MAKSDAAGATGSAPAKRKRRKTGKTFKKRGEKRVVRHGVVHIQASFNNTIITIADAEGKVLAWSSAGGIGFKGSRKGTPFAATQAAITRGTYRLGFASRRAQADSSCATPLKLKRPVCIPTSVVFVRRGDVIAVRPASAKNPAIVYAMEEVKGRGIPEWLELDGEKLLGSLTAAPTREQLNLPVQEQLIVELYSK</sequence>
<dbReference type="InterPro" id="IPR036967">
    <property type="entry name" value="Ribosomal_uS11_sf"/>
</dbReference>
<gene>
    <name evidence="5" type="ORF">GBAR_LOCUS18329</name>
</gene>
<evidence type="ECO:0000256" key="3">
    <source>
        <dbReference type="ARBA" id="ARBA00023274"/>
    </source>
</evidence>
<comment type="similarity">
    <text evidence="1">Belongs to the universal ribosomal protein uS11 family.</text>
</comment>
<proteinExistence type="inferred from homology"/>
<dbReference type="GO" id="GO:0003723">
    <property type="term" value="F:RNA binding"/>
    <property type="evidence" value="ECO:0007669"/>
    <property type="project" value="InterPro"/>
</dbReference>
<dbReference type="PANTHER" id="PTHR11759">
    <property type="entry name" value="40S RIBOSOMAL PROTEIN S14/30S RIBOSOMAL PROTEIN S11"/>
    <property type="match status" value="1"/>
</dbReference>
<name>A0AA35WZH0_GEOBA</name>
<dbReference type="GO" id="GO:0003735">
    <property type="term" value="F:structural constituent of ribosome"/>
    <property type="evidence" value="ECO:0007669"/>
    <property type="project" value="InterPro"/>
</dbReference>
<dbReference type="Gene3D" id="3.30.420.80">
    <property type="entry name" value="Ribosomal protein S11"/>
    <property type="match status" value="1"/>
</dbReference>
<organism evidence="5 6">
    <name type="scientific">Geodia barretti</name>
    <name type="common">Barrett's horny sponge</name>
    <dbReference type="NCBI Taxonomy" id="519541"/>
    <lineage>
        <taxon>Eukaryota</taxon>
        <taxon>Metazoa</taxon>
        <taxon>Porifera</taxon>
        <taxon>Demospongiae</taxon>
        <taxon>Heteroscleromorpha</taxon>
        <taxon>Tetractinellida</taxon>
        <taxon>Astrophorina</taxon>
        <taxon>Geodiidae</taxon>
        <taxon>Geodia</taxon>
    </lineage>
</organism>
<dbReference type="Pfam" id="PF00411">
    <property type="entry name" value="Ribosomal_S11"/>
    <property type="match status" value="1"/>
</dbReference>
<dbReference type="GO" id="GO:0005840">
    <property type="term" value="C:ribosome"/>
    <property type="evidence" value="ECO:0007669"/>
    <property type="project" value="UniProtKB-KW"/>
</dbReference>
<dbReference type="Gene3D" id="3.10.290.10">
    <property type="entry name" value="RNA-binding S4 domain"/>
    <property type="match status" value="1"/>
</dbReference>
<accession>A0AA35WZH0</accession>
<dbReference type="SUPFAM" id="SSF55174">
    <property type="entry name" value="Alpha-L RNA-binding motif"/>
    <property type="match status" value="1"/>
</dbReference>
<reference evidence="5" key="1">
    <citation type="submission" date="2023-03" db="EMBL/GenBank/DDBJ databases">
        <authorList>
            <person name="Steffen K."/>
            <person name="Cardenas P."/>
        </authorList>
    </citation>
    <scope>NUCLEOTIDE SEQUENCE</scope>
</reference>
<dbReference type="HAMAP" id="MF_01310">
    <property type="entry name" value="Ribosomal_uS11"/>
    <property type="match status" value="1"/>
</dbReference>
<dbReference type="InterPro" id="IPR001971">
    <property type="entry name" value="Ribosomal_uS11"/>
</dbReference>
<evidence type="ECO:0000256" key="2">
    <source>
        <dbReference type="ARBA" id="ARBA00022980"/>
    </source>
</evidence>
<feature type="compositionally biased region" description="Basic residues" evidence="4">
    <location>
        <begin position="15"/>
        <end position="30"/>
    </location>
</feature>
<protein>
    <submittedName>
        <fullName evidence="5">30S ribosomal protein S4</fullName>
    </submittedName>
</protein>
<feature type="region of interest" description="Disordered" evidence="4">
    <location>
        <begin position="1"/>
        <end position="30"/>
    </location>
</feature>
<evidence type="ECO:0000256" key="4">
    <source>
        <dbReference type="SAM" id="MobiDB-lite"/>
    </source>
</evidence>
<keyword evidence="2 5" id="KW-0689">Ribosomal protein</keyword>
<dbReference type="Proteomes" id="UP001174909">
    <property type="component" value="Unassembled WGS sequence"/>
</dbReference>
<dbReference type="GO" id="GO:1990904">
    <property type="term" value="C:ribonucleoprotein complex"/>
    <property type="evidence" value="ECO:0007669"/>
    <property type="project" value="UniProtKB-KW"/>
</dbReference>
<dbReference type="EMBL" id="CASHTH010002603">
    <property type="protein sequence ID" value="CAI8032410.1"/>
    <property type="molecule type" value="Genomic_DNA"/>
</dbReference>
<evidence type="ECO:0000256" key="1">
    <source>
        <dbReference type="ARBA" id="ARBA00006194"/>
    </source>
</evidence>
<dbReference type="InterPro" id="IPR036986">
    <property type="entry name" value="S4_RNA-bd_sf"/>
</dbReference>
<evidence type="ECO:0000313" key="6">
    <source>
        <dbReference type="Proteomes" id="UP001174909"/>
    </source>
</evidence>
<dbReference type="Gene3D" id="1.10.1050.10">
    <property type="entry name" value="Ribosomal Protein S4 Delta 41, Chain A, domain 1"/>
    <property type="match status" value="1"/>
</dbReference>
<dbReference type="SUPFAM" id="SSF53137">
    <property type="entry name" value="Translational machinery components"/>
    <property type="match status" value="1"/>
</dbReference>
<keyword evidence="6" id="KW-1185">Reference proteome</keyword>
<evidence type="ECO:0000313" key="5">
    <source>
        <dbReference type="EMBL" id="CAI8032410.1"/>
    </source>
</evidence>
<dbReference type="AlphaFoldDB" id="A0AA35WZH0"/>